<feature type="signal peptide" evidence="1">
    <location>
        <begin position="1"/>
        <end position="25"/>
    </location>
</feature>
<dbReference type="PROSITE" id="PS51257">
    <property type="entry name" value="PROKAR_LIPOPROTEIN"/>
    <property type="match status" value="1"/>
</dbReference>
<evidence type="ECO:0000313" key="3">
    <source>
        <dbReference type="Proteomes" id="UP000198379"/>
    </source>
</evidence>
<dbReference type="EMBL" id="FZNY01000006">
    <property type="protein sequence ID" value="SNS09777.1"/>
    <property type="molecule type" value="Genomic_DNA"/>
</dbReference>
<reference evidence="2 3" key="1">
    <citation type="submission" date="2017-06" db="EMBL/GenBank/DDBJ databases">
        <authorList>
            <person name="Kim H.J."/>
            <person name="Triplett B.A."/>
        </authorList>
    </citation>
    <scope>NUCLEOTIDE SEQUENCE [LARGE SCALE GENOMIC DNA]</scope>
    <source>
        <strain evidence="2 3">DSM 25597</strain>
    </source>
</reference>
<organism evidence="2 3">
    <name type="scientific">Dokdonia pacifica</name>
    <dbReference type="NCBI Taxonomy" id="1627892"/>
    <lineage>
        <taxon>Bacteria</taxon>
        <taxon>Pseudomonadati</taxon>
        <taxon>Bacteroidota</taxon>
        <taxon>Flavobacteriia</taxon>
        <taxon>Flavobacteriales</taxon>
        <taxon>Flavobacteriaceae</taxon>
        <taxon>Dokdonia</taxon>
    </lineage>
</organism>
<protein>
    <submittedName>
        <fullName evidence="2">Uncharacterized protein</fullName>
    </submittedName>
</protein>
<accession>A0A239BNV9</accession>
<evidence type="ECO:0000256" key="1">
    <source>
        <dbReference type="SAM" id="SignalP"/>
    </source>
</evidence>
<dbReference type="Proteomes" id="UP000198379">
    <property type="component" value="Unassembled WGS sequence"/>
</dbReference>
<evidence type="ECO:0000313" key="2">
    <source>
        <dbReference type="EMBL" id="SNS09777.1"/>
    </source>
</evidence>
<sequence>MSSAFKYGFLSIIFLMLCSCRSQFASEYMLHKKKQIQKWTPLLGEKITLTGEAVNYKIGAGLLIKKDSINIWINGLRSWPENYYLGEGKSKTLEVSGVLIEKYDLPVFRRSKDPKSGITRTGIPIPYGINLKKASHRFLLKDANWVIID</sequence>
<feature type="chain" id="PRO_5012218456" evidence="1">
    <location>
        <begin position="26"/>
        <end position="149"/>
    </location>
</feature>
<name>A0A239BNV9_9FLAO</name>
<keyword evidence="3" id="KW-1185">Reference proteome</keyword>
<gene>
    <name evidence="2" type="ORF">SAMN06265376_106342</name>
</gene>
<proteinExistence type="predicted"/>
<keyword evidence="1" id="KW-0732">Signal</keyword>
<dbReference type="AlphaFoldDB" id="A0A239BNV9"/>